<feature type="compositionally biased region" description="Basic residues" evidence="1">
    <location>
        <begin position="1"/>
        <end position="10"/>
    </location>
</feature>
<evidence type="ECO:0008006" key="5">
    <source>
        <dbReference type="Google" id="ProtNLM"/>
    </source>
</evidence>
<reference evidence="3" key="1">
    <citation type="journal article" date="2024" name="Appl Microbiol">
        <title>Effect of kuratsuki Bacillus and Priestia on Taste of Sake.</title>
        <authorList>
            <person name="Kobayashi K."/>
            <person name="Nishida H."/>
        </authorList>
    </citation>
    <scope>NUCLEOTIDE SEQUENCE</scope>
    <source>
        <strain evidence="3">B-12</strain>
    </source>
</reference>
<evidence type="ECO:0000313" key="3">
    <source>
        <dbReference type="EMBL" id="GMG76970.1"/>
    </source>
</evidence>
<feature type="compositionally biased region" description="Basic and acidic residues" evidence="1">
    <location>
        <begin position="19"/>
        <end position="28"/>
    </location>
</feature>
<dbReference type="Pfam" id="PF12642">
    <property type="entry name" value="TpcC"/>
    <property type="match status" value="1"/>
</dbReference>
<sequence length="378" mass="43264">MKKWQKKKKPAPNDPSQGIKEKVKDKVSTSKKYMPNLLKKDEKQKEKDQVIIKRASMKRSTATTIGRVLMIGSIVIVALGVFSAFRHNLVLSDLEDQVSAQQQDQSPKKNQNTQNLPAIEYFTIQFIRHYTSIEPGEDKQKEREEALQSFLATGLDKDAGIDYANVPGIQRYDSSDVVSIKQKDERTSDVSIKVNVTSVKEVETKSKDKDGKEKVEKKNEEKKATLYYLVRVYEGKNGYSVIDLPQPYMPKSNQRATVTENEENKNTDAVVNNEVQSFLESFFKTYTAKDRSDDTKFFFKDSSKAQSLNGLMNYKSMNNVSVYEKKSTKSQYIVRCSVKLEQPVTGIQSNHSYEFSIQRDGQDKFEILTMKPVSYEIK</sequence>
<gene>
    <name evidence="3" type="ORF">ShirakiTB12_54390</name>
</gene>
<keyword evidence="2" id="KW-1133">Transmembrane helix</keyword>
<keyword evidence="2" id="KW-0472">Membrane</keyword>
<dbReference type="AlphaFoldDB" id="A0AAX6BTF0"/>
<dbReference type="Gene3D" id="3.10.450.540">
    <property type="match status" value="1"/>
</dbReference>
<dbReference type="RefSeq" id="WP_310876693.1">
    <property type="nucleotide sequence ID" value="NZ_BSYK01000005.1"/>
</dbReference>
<evidence type="ECO:0000256" key="1">
    <source>
        <dbReference type="SAM" id="MobiDB-lite"/>
    </source>
</evidence>
<dbReference type="InterPro" id="IPR035628">
    <property type="entry name" value="TcpC_C"/>
</dbReference>
<dbReference type="Proteomes" id="UP001165240">
    <property type="component" value="Unassembled WGS sequence"/>
</dbReference>
<accession>A0AAX6BTF0</accession>
<keyword evidence="2" id="KW-0812">Transmembrane</keyword>
<protein>
    <recommendedName>
        <fullName evidence="5">Conjugal transfer protein</fullName>
    </recommendedName>
</protein>
<dbReference type="InterPro" id="IPR024735">
    <property type="entry name" value="TcpC"/>
</dbReference>
<evidence type="ECO:0000313" key="4">
    <source>
        <dbReference type="Proteomes" id="UP001165240"/>
    </source>
</evidence>
<feature type="transmembrane region" description="Helical" evidence="2">
    <location>
        <begin position="64"/>
        <end position="85"/>
    </location>
</feature>
<comment type="caution">
    <text evidence="3">The sequence shown here is derived from an EMBL/GenBank/DDBJ whole genome shotgun (WGS) entry which is preliminary data.</text>
</comment>
<name>A0AAX6BTF0_PRIMG</name>
<proteinExistence type="predicted"/>
<feature type="region of interest" description="Disordered" evidence="1">
    <location>
        <begin position="1"/>
        <end position="45"/>
    </location>
</feature>
<dbReference type="EMBL" id="BSYK01000005">
    <property type="protein sequence ID" value="GMG76970.1"/>
    <property type="molecule type" value="Genomic_DNA"/>
</dbReference>
<dbReference type="CDD" id="cd16428">
    <property type="entry name" value="TcpC_C"/>
    <property type="match status" value="1"/>
</dbReference>
<dbReference type="CDD" id="cd16386">
    <property type="entry name" value="TcpC_N"/>
    <property type="match status" value="1"/>
</dbReference>
<organism evidence="3 4">
    <name type="scientific">Priestia megaterium</name>
    <name type="common">Bacillus megaterium</name>
    <dbReference type="NCBI Taxonomy" id="1404"/>
    <lineage>
        <taxon>Bacteria</taxon>
        <taxon>Bacillati</taxon>
        <taxon>Bacillota</taxon>
        <taxon>Bacilli</taxon>
        <taxon>Bacillales</taxon>
        <taxon>Bacillaceae</taxon>
        <taxon>Priestia</taxon>
    </lineage>
</organism>
<evidence type="ECO:0000256" key="2">
    <source>
        <dbReference type="SAM" id="Phobius"/>
    </source>
</evidence>